<protein>
    <submittedName>
        <fullName evidence="3">Uncharacterized protein LOC103519792</fullName>
    </submittedName>
</protein>
<evidence type="ECO:0000256" key="1">
    <source>
        <dbReference type="SAM" id="MobiDB-lite"/>
    </source>
</evidence>
<dbReference type="GeneID" id="103519792"/>
<accession>A0A3Q0JEL9</accession>
<reference evidence="3" key="1">
    <citation type="submission" date="2025-08" db="UniProtKB">
        <authorList>
            <consortium name="RefSeq"/>
        </authorList>
    </citation>
    <scope>IDENTIFICATION</scope>
</reference>
<name>A0A3Q0JEL9_DIACI</name>
<feature type="region of interest" description="Disordered" evidence="1">
    <location>
        <begin position="574"/>
        <end position="686"/>
    </location>
</feature>
<gene>
    <name evidence="3" type="primary">LOC103519792</name>
</gene>
<feature type="non-terminal residue" evidence="3">
    <location>
        <position position="1"/>
    </location>
</feature>
<feature type="compositionally biased region" description="Basic and acidic residues" evidence="1">
    <location>
        <begin position="574"/>
        <end position="583"/>
    </location>
</feature>
<feature type="region of interest" description="Disordered" evidence="1">
    <location>
        <begin position="420"/>
        <end position="444"/>
    </location>
</feature>
<dbReference type="Proteomes" id="UP000079169">
    <property type="component" value="Unplaced"/>
</dbReference>
<keyword evidence="2" id="KW-1185">Reference proteome</keyword>
<evidence type="ECO:0000313" key="3">
    <source>
        <dbReference type="RefSeq" id="XP_026686942.1"/>
    </source>
</evidence>
<organism evidence="2 3">
    <name type="scientific">Diaphorina citri</name>
    <name type="common">Asian citrus psyllid</name>
    <dbReference type="NCBI Taxonomy" id="121845"/>
    <lineage>
        <taxon>Eukaryota</taxon>
        <taxon>Metazoa</taxon>
        <taxon>Ecdysozoa</taxon>
        <taxon>Arthropoda</taxon>
        <taxon>Hexapoda</taxon>
        <taxon>Insecta</taxon>
        <taxon>Pterygota</taxon>
        <taxon>Neoptera</taxon>
        <taxon>Paraneoptera</taxon>
        <taxon>Hemiptera</taxon>
        <taxon>Sternorrhyncha</taxon>
        <taxon>Psylloidea</taxon>
        <taxon>Psyllidae</taxon>
        <taxon>Diaphorininae</taxon>
        <taxon>Diaphorina</taxon>
    </lineage>
</organism>
<evidence type="ECO:0000313" key="2">
    <source>
        <dbReference type="Proteomes" id="UP000079169"/>
    </source>
</evidence>
<dbReference type="PaxDb" id="121845-A0A3Q0JEL9"/>
<proteinExistence type="predicted"/>
<sequence length="818" mass="91386">IVNCLCEFVEGQLSSSSPFLDLDGLGIICEGSQLLSECQKLERAAFRQETSPEIEAGIKLSRRILTCCWDSLLSVLATPLHASPSHPPSSLLLRSSLAAREVQRKEAVLLCLEALQKTASLTCTLGLQNKCGGIVHLLATAACPQQSRYHLQLLSPSVKLHAAHALSMEVILSRGLDLASHSYDCWVHVIKCCVYVCEMEHTVFMKHKTRLSKDPSVSATISVCSALSQDNDEEWLHLPATPKQVDSSLLTSSIVKFHPECELLSQYEHNYPDLDLQTSVQGHKTDLQTSGQDLDGLGIICEGSQLLSECQKLERAAFRQETSPEIEAVFKRFDKGKCNKLITKIVNCLCEFVEGNRAEIRSGWRPLFSALRVVPPIHLVSMLDMFHTFLDTENVQVFAHAALDCVLCLLKHVRKIGESEDDEIEGESKEEKKCEEGEDGEEEGQKRNSKLDLCVASLKYIVDCHVMLTSMYDMPACPTFRSVQKGEKSSTPLGIETSKIVNCLCEFVEGNRAEIRSGWRPLFSALRVVPPIHLVSMLDMFHTFLDTENVQVFAHAALDCVLCLLKHVRKIEPVDGQNDRSSGDAEPNEEQGANDVGQNEEEIKSTGSKSMKFESKPLPSEPNTLPSEPVRTRESTADPSHPKPFKLSDFAEIPKPLPSEPNTLPSEPVRTRDSTADPSHPKPFKLSDFAEIDDERERSDVTEELLEEYKRKKSLFVSTSLHNHPHTEPTSINLPEEIEEQRRNSIVKDSESHLAVWAEMLVSVFQVLSHLDNAQWKLFLPVVFPGVRKLTAHATHHVLKQSLADFFQRIAEMYGFSP</sequence>
<feature type="compositionally biased region" description="Basic and acidic residues" evidence="1">
    <location>
        <begin position="426"/>
        <end position="435"/>
    </location>
</feature>
<dbReference type="KEGG" id="dci:103519792"/>
<dbReference type="RefSeq" id="XP_026686942.1">
    <property type="nucleotide sequence ID" value="XM_026831141.1"/>
</dbReference>
<dbReference type="AlphaFoldDB" id="A0A3Q0JEL9"/>